<dbReference type="EMBL" id="BQXS01009510">
    <property type="protein sequence ID" value="GKT31279.1"/>
    <property type="molecule type" value="Genomic_DNA"/>
</dbReference>
<dbReference type="Proteomes" id="UP001057375">
    <property type="component" value="Unassembled WGS sequence"/>
</dbReference>
<evidence type="ECO:0000313" key="2">
    <source>
        <dbReference type="Proteomes" id="UP001057375"/>
    </source>
</evidence>
<gene>
    <name evidence="1" type="ORF">ADUPG1_005819</name>
</gene>
<name>A0ABQ5KFH7_9EUKA</name>
<sequence>MLTVQTLVEKLTLTFAAAKAIPFDDSRRTLEELIGLNLLDQQNYPVEEILDHYEVDAI</sequence>
<reference evidence="1" key="1">
    <citation type="submission" date="2022-03" db="EMBL/GenBank/DDBJ databases">
        <title>Draft genome sequence of Aduncisulcus paluster, a free-living microaerophilic Fornicata.</title>
        <authorList>
            <person name="Yuyama I."/>
            <person name="Kume K."/>
            <person name="Tamura T."/>
            <person name="Inagaki Y."/>
            <person name="Hashimoto T."/>
        </authorList>
    </citation>
    <scope>NUCLEOTIDE SEQUENCE</scope>
    <source>
        <strain evidence="1">NY0171</strain>
    </source>
</reference>
<proteinExistence type="predicted"/>
<comment type="caution">
    <text evidence="1">The sequence shown here is derived from an EMBL/GenBank/DDBJ whole genome shotgun (WGS) entry which is preliminary data.</text>
</comment>
<feature type="non-terminal residue" evidence="1">
    <location>
        <position position="58"/>
    </location>
</feature>
<organism evidence="1 2">
    <name type="scientific">Aduncisulcus paluster</name>
    <dbReference type="NCBI Taxonomy" id="2918883"/>
    <lineage>
        <taxon>Eukaryota</taxon>
        <taxon>Metamonada</taxon>
        <taxon>Carpediemonas-like organisms</taxon>
        <taxon>Aduncisulcus</taxon>
    </lineage>
</organism>
<accession>A0ABQ5KFH7</accession>
<evidence type="ECO:0000313" key="1">
    <source>
        <dbReference type="EMBL" id="GKT31279.1"/>
    </source>
</evidence>
<protein>
    <submittedName>
        <fullName evidence="1">Uncharacterized protein</fullName>
    </submittedName>
</protein>
<keyword evidence="2" id="KW-1185">Reference proteome</keyword>